<dbReference type="InterPro" id="IPR012910">
    <property type="entry name" value="Plug_dom"/>
</dbReference>
<comment type="caution">
    <text evidence="8">The sequence shown here is derived from an EMBL/GenBank/DDBJ whole genome shotgun (WGS) entry which is preliminary data.</text>
</comment>
<evidence type="ECO:0000256" key="1">
    <source>
        <dbReference type="ARBA" id="ARBA00004442"/>
    </source>
</evidence>
<evidence type="ECO:0000256" key="4">
    <source>
        <dbReference type="SAM" id="MobiDB-lite"/>
    </source>
</evidence>
<evidence type="ECO:0000259" key="6">
    <source>
        <dbReference type="Pfam" id="PF07715"/>
    </source>
</evidence>
<keyword evidence="3" id="KW-0998">Cell outer membrane</keyword>
<feature type="domain" description="TonB-dependent receptor plug" evidence="6">
    <location>
        <begin position="152"/>
        <end position="227"/>
    </location>
</feature>
<evidence type="ECO:0000313" key="8">
    <source>
        <dbReference type="EMBL" id="MBD0724487.1"/>
    </source>
</evidence>
<proteinExistence type="predicted"/>
<dbReference type="Pfam" id="PF13715">
    <property type="entry name" value="CarbopepD_reg_2"/>
    <property type="match status" value="1"/>
</dbReference>
<organism evidence="8 9">
    <name type="scientific">Flavobacterium pokkalii</name>
    <dbReference type="NCBI Taxonomy" id="1940408"/>
    <lineage>
        <taxon>Bacteria</taxon>
        <taxon>Pseudomonadati</taxon>
        <taxon>Bacteroidota</taxon>
        <taxon>Flavobacteriia</taxon>
        <taxon>Flavobacteriales</taxon>
        <taxon>Flavobacteriaceae</taxon>
        <taxon>Flavobacterium</taxon>
    </lineage>
</organism>
<keyword evidence="9" id="KW-1185">Reference proteome</keyword>
<name>A0ABR7UNM2_9FLAO</name>
<feature type="region of interest" description="Disordered" evidence="4">
    <location>
        <begin position="769"/>
        <end position="788"/>
    </location>
</feature>
<dbReference type="SUPFAM" id="SSF56935">
    <property type="entry name" value="Porins"/>
    <property type="match status" value="1"/>
</dbReference>
<dbReference type="InterPro" id="IPR041700">
    <property type="entry name" value="OMP_b-brl_3"/>
</dbReference>
<evidence type="ECO:0000259" key="7">
    <source>
        <dbReference type="Pfam" id="PF14905"/>
    </source>
</evidence>
<dbReference type="Gene3D" id="2.60.40.1120">
    <property type="entry name" value="Carboxypeptidase-like, regulatory domain"/>
    <property type="match status" value="1"/>
</dbReference>
<accession>A0ABR7UNM2</accession>
<dbReference type="SUPFAM" id="SSF49464">
    <property type="entry name" value="Carboxypeptidase regulatory domain-like"/>
    <property type="match status" value="1"/>
</dbReference>
<dbReference type="InterPro" id="IPR008969">
    <property type="entry name" value="CarboxyPept-like_regulatory"/>
</dbReference>
<dbReference type="Pfam" id="PF14905">
    <property type="entry name" value="OMP_b-brl_3"/>
    <property type="match status" value="1"/>
</dbReference>
<dbReference type="InterPro" id="IPR037066">
    <property type="entry name" value="Plug_dom_sf"/>
</dbReference>
<feature type="domain" description="Outer membrane protein beta-barrel" evidence="7">
    <location>
        <begin position="379"/>
        <end position="762"/>
    </location>
</feature>
<feature type="chain" id="PRO_5045203420" evidence="5">
    <location>
        <begin position="20"/>
        <end position="788"/>
    </location>
</feature>
<dbReference type="EMBL" id="NASZ01000004">
    <property type="protein sequence ID" value="MBD0724487.1"/>
    <property type="molecule type" value="Genomic_DNA"/>
</dbReference>
<gene>
    <name evidence="8" type="ORF">B6A10_04775</name>
</gene>
<evidence type="ECO:0000313" key="9">
    <source>
        <dbReference type="Proteomes" id="UP000661715"/>
    </source>
</evidence>
<evidence type="ECO:0000256" key="5">
    <source>
        <dbReference type="SAM" id="SignalP"/>
    </source>
</evidence>
<evidence type="ECO:0000256" key="3">
    <source>
        <dbReference type="ARBA" id="ARBA00023237"/>
    </source>
</evidence>
<keyword evidence="5" id="KW-0732">Signal</keyword>
<evidence type="ECO:0000256" key="2">
    <source>
        <dbReference type="ARBA" id="ARBA00023136"/>
    </source>
</evidence>
<dbReference type="Proteomes" id="UP000661715">
    <property type="component" value="Unassembled WGS sequence"/>
</dbReference>
<reference evidence="8 9" key="1">
    <citation type="journal article" date="2020" name="Microbiol. Res.">
        <title>Flavobacterium pokkalii sp. nov., a novel plant growth promoting native rhizobacteria isolated from pokkali rice grown in coastal saline affected agricultural regions of southern India, Kerala.</title>
        <authorList>
            <person name="Menon R.R."/>
            <person name="Kumari S."/>
            <person name="Viver T."/>
            <person name="Rameshkumar N."/>
        </authorList>
    </citation>
    <scope>NUCLEOTIDE SEQUENCE [LARGE SCALE GENOMIC DNA]</scope>
    <source>
        <strain evidence="8 9">L1I52</strain>
    </source>
</reference>
<sequence length="788" mass="89355">MKLKLILICFFGNMITMGAQNSIQPNELDLLGSISGKVIDKKTNEPLPFVNIVIQENGKMITGGVTSEKGLFLIKNLELTKYDVEIQFMGYKTISKSITLSSNNKNINLNTIALEENAIELKSVEIVSEKSIIEQKIDRKVINVGKDLISAGATASEIMNNIPSVSVDPQTNAISLRGNSNVKILIDGKPTNIDVAQLLQQIPSSSIKQIELITNPSAKYNPEGMSGMINIVLNKNSKIGFNGSINNGLTFAITPKVNSSFDVNYKKGKINWFANYGFNHGKYTNYGYINTTEAELEDFQDYRFIDQNSSHLAKLGFDFYRNEKNTISFYTNQNFNLAHGNSDTKIDFVDPNKADIHQLFNNKVNNHWQTYNLDYKTNFIKEGHTLELEINQHNGNNKEDAFYSDPRTNYISIKGNNTLINLDYVNPLSENSKLELGAESRIENTKNKFLLNDAYNSAFSYDRNIYSVYATFSKQWGKWNAQVGTRLEHFEADALFKKVNESDVTFNNTLFNFYPSAFLNYNPSEKNSFNLSFSKRVDRPSINQLNPIREWSTPQIDSEGNPSLQPQFTYSYELNYTRKLKIGSLTTGVFFRSINSEITRTLYQNPDDVSKQILSYANLNDNNAYGFEISSNLDFTKWYSANISMDAYHKKIRGVVSDESVSANVTAFNARINNTFKASKNLRFQLFSMYRGRDLGLQLLGKPMWKTDLGSSLNILKGNGTVSLKFSDIFKTMHYRFTAEIPKEQNGQFNWESRSVYVGFNYRFGSGKNKAAQRKTRDQNEVQGGGML</sequence>
<dbReference type="PANTHER" id="PTHR40980">
    <property type="entry name" value="PLUG DOMAIN-CONTAINING PROTEIN"/>
    <property type="match status" value="1"/>
</dbReference>
<keyword evidence="8" id="KW-0675">Receptor</keyword>
<dbReference type="RefSeq" id="WP_188219914.1">
    <property type="nucleotide sequence ID" value="NZ_NASZ01000004.1"/>
</dbReference>
<protein>
    <submittedName>
        <fullName evidence="8">TonB-dependent receptor</fullName>
    </submittedName>
</protein>
<dbReference type="Gene3D" id="2.40.170.20">
    <property type="entry name" value="TonB-dependent receptor, beta-barrel domain"/>
    <property type="match status" value="1"/>
</dbReference>
<dbReference type="InterPro" id="IPR036942">
    <property type="entry name" value="Beta-barrel_TonB_sf"/>
</dbReference>
<dbReference type="Gene3D" id="2.170.130.10">
    <property type="entry name" value="TonB-dependent receptor, plug domain"/>
    <property type="match status" value="1"/>
</dbReference>
<dbReference type="Pfam" id="PF07715">
    <property type="entry name" value="Plug"/>
    <property type="match status" value="1"/>
</dbReference>
<comment type="subcellular location">
    <subcellularLocation>
        <location evidence="1">Cell outer membrane</location>
    </subcellularLocation>
</comment>
<keyword evidence="2" id="KW-0472">Membrane</keyword>
<dbReference type="PANTHER" id="PTHR40980:SF4">
    <property type="entry name" value="TONB-DEPENDENT RECEPTOR-LIKE BETA-BARREL DOMAIN-CONTAINING PROTEIN"/>
    <property type="match status" value="1"/>
</dbReference>
<feature type="signal peptide" evidence="5">
    <location>
        <begin position="1"/>
        <end position="19"/>
    </location>
</feature>